<reference evidence="1" key="1">
    <citation type="journal article" date="2020" name="Cell">
        <title>Large-Scale Comparative Analyses of Tick Genomes Elucidate Their Genetic Diversity and Vector Capacities.</title>
        <authorList>
            <consortium name="Tick Genome and Microbiome Consortium (TIGMIC)"/>
            <person name="Jia N."/>
            <person name="Wang J."/>
            <person name="Shi W."/>
            <person name="Du L."/>
            <person name="Sun Y."/>
            <person name="Zhan W."/>
            <person name="Jiang J.F."/>
            <person name="Wang Q."/>
            <person name="Zhang B."/>
            <person name="Ji P."/>
            <person name="Bell-Sakyi L."/>
            <person name="Cui X.M."/>
            <person name="Yuan T.T."/>
            <person name="Jiang B.G."/>
            <person name="Yang W.F."/>
            <person name="Lam T.T."/>
            <person name="Chang Q.C."/>
            <person name="Ding S.J."/>
            <person name="Wang X.J."/>
            <person name="Zhu J.G."/>
            <person name="Ruan X.D."/>
            <person name="Zhao L."/>
            <person name="Wei J.T."/>
            <person name="Ye R.Z."/>
            <person name="Que T.C."/>
            <person name="Du C.H."/>
            <person name="Zhou Y.H."/>
            <person name="Cheng J.X."/>
            <person name="Dai P.F."/>
            <person name="Guo W.B."/>
            <person name="Han X.H."/>
            <person name="Huang E.J."/>
            <person name="Li L.F."/>
            <person name="Wei W."/>
            <person name="Gao Y.C."/>
            <person name="Liu J.Z."/>
            <person name="Shao H.Z."/>
            <person name="Wang X."/>
            <person name="Wang C.C."/>
            <person name="Yang T.C."/>
            <person name="Huo Q.B."/>
            <person name="Li W."/>
            <person name="Chen H.Y."/>
            <person name="Chen S.E."/>
            <person name="Zhou L.G."/>
            <person name="Ni X.B."/>
            <person name="Tian J.H."/>
            <person name="Sheng Y."/>
            <person name="Liu T."/>
            <person name="Pan Y.S."/>
            <person name="Xia L.Y."/>
            <person name="Li J."/>
            <person name="Zhao F."/>
            <person name="Cao W.C."/>
        </authorList>
    </citation>
    <scope>NUCLEOTIDE SEQUENCE</scope>
    <source>
        <strain evidence="1">Rsan-2018</strain>
    </source>
</reference>
<sequence length="295" mass="33000">MPRKFLNSWSWTCFVTRQQLNGRKAIGGHNFVTSGWVSEPRMKQVAADSGIIMTQACSHIAALLFYVEYGLRAREERSCTDGSKSWFPPAMKKLEVRSVAETGLSSSAMKKWRIDPLQQAQLVHRSFDRDQVSRRILIAAGYRPAVSSTYVSSVRSSKERCNVRARLAVSGRARAVRSKDFSVTLPQESHFDGRLDAGLRTVVAANGLPSFELLSRYKTRPQDHKFANVGGIDERVNGSTPDSWIFSLYHSRCFGESVDAYILLFADFVVIATAPARLFVYSVLPHTRASRLGCL</sequence>
<protein>
    <submittedName>
        <fullName evidence="1">Uncharacterized protein</fullName>
    </submittedName>
</protein>
<dbReference type="Proteomes" id="UP000821837">
    <property type="component" value="Chromosome 10"/>
</dbReference>
<proteinExistence type="predicted"/>
<keyword evidence="2" id="KW-1185">Reference proteome</keyword>
<comment type="caution">
    <text evidence="1">The sequence shown here is derived from an EMBL/GenBank/DDBJ whole genome shotgun (WGS) entry which is preliminary data.</text>
</comment>
<dbReference type="PANTHER" id="PTHR47526:SF3">
    <property type="entry name" value="PHD-TYPE DOMAIN-CONTAINING PROTEIN"/>
    <property type="match status" value="1"/>
</dbReference>
<dbReference type="PANTHER" id="PTHR47526">
    <property type="entry name" value="ATP-DEPENDENT DNA HELICASE"/>
    <property type="match status" value="1"/>
</dbReference>
<reference evidence="1" key="2">
    <citation type="submission" date="2021-09" db="EMBL/GenBank/DDBJ databases">
        <authorList>
            <person name="Jia N."/>
            <person name="Wang J."/>
            <person name="Shi W."/>
            <person name="Du L."/>
            <person name="Sun Y."/>
            <person name="Zhan W."/>
            <person name="Jiang J."/>
            <person name="Wang Q."/>
            <person name="Zhang B."/>
            <person name="Ji P."/>
            <person name="Sakyi L.B."/>
            <person name="Cui X."/>
            <person name="Yuan T."/>
            <person name="Jiang B."/>
            <person name="Yang W."/>
            <person name="Lam T.T.-Y."/>
            <person name="Chang Q."/>
            <person name="Ding S."/>
            <person name="Wang X."/>
            <person name="Zhu J."/>
            <person name="Ruan X."/>
            <person name="Zhao L."/>
            <person name="Wei J."/>
            <person name="Que T."/>
            <person name="Du C."/>
            <person name="Cheng J."/>
            <person name="Dai P."/>
            <person name="Han X."/>
            <person name="Huang E."/>
            <person name="Gao Y."/>
            <person name="Liu J."/>
            <person name="Shao H."/>
            <person name="Ye R."/>
            <person name="Li L."/>
            <person name="Wei W."/>
            <person name="Wang X."/>
            <person name="Wang C."/>
            <person name="Huo Q."/>
            <person name="Li W."/>
            <person name="Guo W."/>
            <person name="Chen H."/>
            <person name="Chen S."/>
            <person name="Zhou L."/>
            <person name="Zhou L."/>
            <person name="Ni X."/>
            <person name="Tian J."/>
            <person name="Zhou Y."/>
            <person name="Sheng Y."/>
            <person name="Liu T."/>
            <person name="Pan Y."/>
            <person name="Xia L."/>
            <person name="Li J."/>
            <person name="Zhao F."/>
            <person name="Cao W."/>
        </authorList>
    </citation>
    <scope>NUCLEOTIDE SEQUENCE</scope>
    <source>
        <strain evidence="1">Rsan-2018</strain>
        <tissue evidence="1">Larvae</tissue>
    </source>
</reference>
<organism evidence="1 2">
    <name type="scientific">Rhipicephalus sanguineus</name>
    <name type="common">Brown dog tick</name>
    <name type="synonym">Ixodes sanguineus</name>
    <dbReference type="NCBI Taxonomy" id="34632"/>
    <lineage>
        <taxon>Eukaryota</taxon>
        <taxon>Metazoa</taxon>
        <taxon>Ecdysozoa</taxon>
        <taxon>Arthropoda</taxon>
        <taxon>Chelicerata</taxon>
        <taxon>Arachnida</taxon>
        <taxon>Acari</taxon>
        <taxon>Parasitiformes</taxon>
        <taxon>Ixodida</taxon>
        <taxon>Ixodoidea</taxon>
        <taxon>Ixodidae</taxon>
        <taxon>Rhipicephalinae</taxon>
        <taxon>Rhipicephalus</taxon>
        <taxon>Rhipicephalus</taxon>
    </lineage>
</organism>
<evidence type="ECO:0000313" key="2">
    <source>
        <dbReference type="Proteomes" id="UP000821837"/>
    </source>
</evidence>
<gene>
    <name evidence="1" type="ORF">HPB52_010388</name>
</gene>
<name>A0A9D4T5J2_RHISA</name>
<dbReference type="EMBL" id="JABSTV010001246">
    <property type="protein sequence ID" value="KAH7976257.1"/>
    <property type="molecule type" value="Genomic_DNA"/>
</dbReference>
<dbReference type="AlphaFoldDB" id="A0A9D4T5J2"/>
<dbReference type="VEuPathDB" id="VectorBase:RSAN_044844"/>
<accession>A0A9D4T5J2</accession>
<evidence type="ECO:0000313" key="1">
    <source>
        <dbReference type="EMBL" id="KAH7976257.1"/>
    </source>
</evidence>